<accession>A0A9Q5JIE0</accession>
<dbReference type="AlphaFoldDB" id="A0A9Q5JIE0"/>
<proteinExistence type="predicted"/>
<dbReference type="CDD" id="cd04301">
    <property type="entry name" value="NAT_SF"/>
    <property type="match status" value="1"/>
</dbReference>
<dbReference type="PANTHER" id="PTHR39173">
    <property type="entry name" value="ACETYLTRANSFERASE"/>
    <property type="match status" value="1"/>
</dbReference>
<evidence type="ECO:0000313" key="2">
    <source>
        <dbReference type="EMBL" id="OFI47829.1"/>
    </source>
</evidence>
<dbReference type="Pfam" id="PF13302">
    <property type="entry name" value="Acetyltransf_3"/>
    <property type="match status" value="1"/>
</dbReference>
<dbReference type="InterPro" id="IPR016181">
    <property type="entry name" value="Acyl_CoA_acyltransferase"/>
</dbReference>
<name>A0A9Q5JIE0_9LACT</name>
<dbReference type="GO" id="GO:0016747">
    <property type="term" value="F:acyltransferase activity, transferring groups other than amino-acyl groups"/>
    <property type="evidence" value="ECO:0007669"/>
    <property type="project" value="InterPro"/>
</dbReference>
<dbReference type="SUPFAM" id="SSF55729">
    <property type="entry name" value="Acyl-CoA N-acyltransferases (Nat)"/>
    <property type="match status" value="1"/>
</dbReference>
<organism evidence="2 3">
    <name type="scientific">Floricoccus penangensis</name>
    <dbReference type="NCBI Taxonomy" id="1859475"/>
    <lineage>
        <taxon>Bacteria</taxon>
        <taxon>Bacillati</taxon>
        <taxon>Bacillota</taxon>
        <taxon>Bacilli</taxon>
        <taxon>Lactobacillales</taxon>
        <taxon>Streptococcaceae</taxon>
        <taxon>Floricoccus</taxon>
    </lineage>
</organism>
<sequence>MDYARQILDYKVEYSDSHSSYIFGSSELTKFESISEWLEYLYPSELIDEKDDSDENSIPHVQYLAVRKSDDKLIGLVNLRLDLNDFLEKYIGNVGYSVRPSERRKGYASKILKLIFEEAYLYDLKKLLLVCNEDNIASIKTIEKNGGILEDIVINYDNKLQKRYWVNLKELV</sequence>
<dbReference type="EMBL" id="MKIQ01000003">
    <property type="protein sequence ID" value="OFI47829.1"/>
    <property type="molecule type" value="Genomic_DNA"/>
</dbReference>
<comment type="caution">
    <text evidence="2">The sequence shown here is derived from an EMBL/GenBank/DDBJ whole genome shotgun (WGS) entry which is preliminary data.</text>
</comment>
<dbReference type="PROSITE" id="PS51186">
    <property type="entry name" value="GNAT"/>
    <property type="match status" value="1"/>
</dbReference>
<feature type="domain" description="N-acetyltransferase" evidence="1">
    <location>
        <begin position="21"/>
        <end position="169"/>
    </location>
</feature>
<reference evidence="3" key="1">
    <citation type="submission" date="2016-09" db="EMBL/GenBank/DDBJ databases">
        <title>Draft genome sequence of a novel species of the family Streptococcaceae isolated from flowers.</title>
        <authorList>
            <person name="Chuah L.-O."/>
            <person name="Yap K.-P."/>
            <person name="Thong K.L."/>
            <person name="Liong M.T."/>
            <person name="Ahmad R."/>
            <person name="Rusul G."/>
        </authorList>
    </citation>
    <scope>NUCLEOTIDE SEQUENCE [LARGE SCALE GENOMIC DNA]</scope>
    <source>
        <strain evidence="3">HibF3</strain>
    </source>
</reference>
<dbReference type="Proteomes" id="UP000177273">
    <property type="component" value="Unassembled WGS sequence"/>
</dbReference>
<keyword evidence="3" id="KW-1185">Reference proteome</keyword>
<protein>
    <recommendedName>
        <fullName evidence="1">N-acetyltransferase domain-containing protein</fullName>
    </recommendedName>
</protein>
<dbReference type="PANTHER" id="PTHR39173:SF1">
    <property type="entry name" value="ACETYLTRANSFERASE"/>
    <property type="match status" value="1"/>
</dbReference>
<dbReference type="InterPro" id="IPR000182">
    <property type="entry name" value="GNAT_dom"/>
</dbReference>
<gene>
    <name evidence="2" type="ORF">BG262_08330</name>
</gene>
<evidence type="ECO:0000313" key="3">
    <source>
        <dbReference type="Proteomes" id="UP000177273"/>
    </source>
</evidence>
<evidence type="ECO:0000259" key="1">
    <source>
        <dbReference type="PROSITE" id="PS51186"/>
    </source>
</evidence>
<dbReference type="Gene3D" id="3.40.630.30">
    <property type="match status" value="1"/>
</dbReference>